<evidence type="ECO:0000259" key="1">
    <source>
        <dbReference type="SMART" id="SM00835"/>
    </source>
</evidence>
<feature type="domain" description="Cupin type-1" evidence="1">
    <location>
        <begin position="288"/>
        <end position="437"/>
    </location>
</feature>
<sequence>MQARRVDTTLFSPPFKTLTAIALLSPHSHLDYQRRKVEEEKPLEMAVAVGDRAVVALLTLLLLFAVPASGYQERGTERQEAEEVTECGEDATGRGRFILGRTRRVVRTEAGQVRIVSGDRWKGQPSTMNIGFLRLEPNSLFLPQYVDANLILFVRRGEVEAGWIHKDEMVQRKLKRGDINVIPAGSPFYIANTNSERSHMVCGIDTSQCLAYNWQHITSDQLRSMMRRQSGGPIVHFSGQQEKDLDPNNDGEEAATTWTRKNLLNYLLGRSGGEKTTSTESNHAPYAFNLYNNEPSFQNSYGWSTAIDEHDYSLLSGCGVGVYLVNLTAGSMMAPHFNPVATEYGVILSGSGSIEVVFPNGSTAMNAEVSEGDVFWIPRYHPFCQVASRGGPMEFFGFTTSSKRNHPQFLAGASSVLRTMSGPELATAFGVSEEQLGRLVKAQRESVILPASNNWDGGRETADERKKEKMVEELLVIKRGFLA</sequence>
<dbReference type="EMBL" id="AMZH03019487">
    <property type="protein sequence ID" value="RRT40294.1"/>
    <property type="molecule type" value="Genomic_DNA"/>
</dbReference>
<dbReference type="PANTHER" id="PTHR31189">
    <property type="entry name" value="OS03G0336100 PROTEIN-RELATED"/>
    <property type="match status" value="1"/>
</dbReference>
<dbReference type="SMART" id="SM00835">
    <property type="entry name" value="Cupin_1"/>
    <property type="match status" value="2"/>
</dbReference>
<dbReference type="CDD" id="cd02244">
    <property type="entry name" value="cupin_7S_vicilin-like_N"/>
    <property type="match status" value="1"/>
</dbReference>
<dbReference type="Pfam" id="PF00190">
    <property type="entry name" value="Cupin_1"/>
    <property type="match status" value="2"/>
</dbReference>
<dbReference type="Proteomes" id="UP000287651">
    <property type="component" value="Unassembled WGS sequence"/>
</dbReference>
<dbReference type="Gene3D" id="2.60.120.10">
    <property type="entry name" value="Jelly Rolls"/>
    <property type="match status" value="2"/>
</dbReference>
<dbReference type="InterPro" id="IPR006045">
    <property type="entry name" value="Cupin_1"/>
</dbReference>
<reference evidence="2 3" key="1">
    <citation type="journal article" date="2014" name="Agronomy (Basel)">
        <title>A Draft Genome Sequence for Ensete ventricosum, the Drought-Tolerant Tree Against Hunger.</title>
        <authorList>
            <person name="Harrison J."/>
            <person name="Moore K.A."/>
            <person name="Paszkiewicz K."/>
            <person name="Jones T."/>
            <person name="Grant M."/>
            <person name="Ambacheew D."/>
            <person name="Muzemil S."/>
            <person name="Studholme D.J."/>
        </authorList>
    </citation>
    <scope>NUCLEOTIDE SEQUENCE [LARGE SCALE GENOMIC DNA]</scope>
</reference>
<dbReference type="CDD" id="cd02245">
    <property type="entry name" value="cupin_7S_vicilin-like_C"/>
    <property type="match status" value="1"/>
</dbReference>
<evidence type="ECO:0000313" key="3">
    <source>
        <dbReference type="Proteomes" id="UP000287651"/>
    </source>
</evidence>
<proteinExistence type="predicted"/>
<dbReference type="PANTHER" id="PTHR31189:SF2">
    <property type="entry name" value="RMLC-LIKE CUPINS SUPERFAMILY PROTEIN"/>
    <property type="match status" value="1"/>
</dbReference>
<dbReference type="AlphaFoldDB" id="A0A426XLE0"/>
<feature type="domain" description="Cupin type-1" evidence="1">
    <location>
        <begin position="97"/>
        <end position="223"/>
    </location>
</feature>
<evidence type="ECO:0000313" key="2">
    <source>
        <dbReference type="EMBL" id="RRT40294.1"/>
    </source>
</evidence>
<name>A0A426XLE0_ENSVE</name>
<dbReference type="InterPro" id="IPR050253">
    <property type="entry name" value="Seed_Storage-Functional"/>
</dbReference>
<comment type="caution">
    <text evidence="2">The sequence shown here is derived from an EMBL/GenBank/DDBJ whole genome shotgun (WGS) entry which is preliminary data.</text>
</comment>
<accession>A0A426XLE0</accession>
<gene>
    <name evidence="2" type="ORF">B296_00050206</name>
</gene>
<organism evidence="2 3">
    <name type="scientific">Ensete ventricosum</name>
    <name type="common">Abyssinian banana</name>
    <name type="synonym">Musa ensete</name>
    <dbReference type="NCBI Taxonomy" id="4639"/>
    <lineage>
        <taxon>Eukaryota</taxon>
        <taxon>Viridiplantae</taxon>
        <taxon>Streptophyta</taxon>
        <taxon>Embryophyta</taxon>
        <taxon>Tracheophyta</taxon>
        <taxon>Spermatophyta</taxon>
        <taxon>Magnoliopsida</taxon>
        <taxon>Liliopsida</taxon>
        <taxon>Zingiberales</taxon>
        <taxon>Musaceae</taxon>
        <taxon>Ensete</taxon>
    </lineage>
</organism>
<dbReference type="InterPro" id="IPR011051">
    <property type="entry name" value="RmlC_Cupin_sf"/>
</dbReference>
<protein>
    <recommendedName>
        <fullName evidence="1">Cupin type-1 domain-containing protein</fullName>
    </recommendedName>
</protein>
<dbReference type="InterPro" id="IPR014710">
    <property type="entry name" value="RmlC-like_jellyroll"/>
</dbReference>
<dbReference type="SUPFAM" id="SSF51182">
    <property type="entry name" value="RmlC-like cupins"/>
    <property type="match status" value="1"/>
</dbReference>